<dbReference type="Proteomes" id="UP001058860">
    <property type="component" value="Chromosome"/>
</dbReference>
<protein>
    <submittedName>
        <fullName evidence="1">Uncharacterized protein</fullName>
    </submittedName>
</protein>
<gene>
    <name evidence="1" type="ORF">LRS13_03125</name>
</gene>
<evidence type="ECO:0000313" key="2">
    <source>
        <dbReference type="Proteomes" id="UP001058860"/>
    </source>
</evidence>
<name>A0ABY5PIN7_9ACTN</name>
<keyword evidence="2" id="KW-1185">Reference proteome</keyword>
<proteinExistence type="predicted"/>
<sequence length="64" mass="6982">MSSAWPGGALHVRPCRPRPADWCDAVTTVPCGAPAIASWRARSFVDVVSRRCRRGLPKSAFMRG</sequence>
<organism evidence="1 2">
    <name type="scientific">Svornostia abyssi</name>
    <dbReference type="NCBI Taxonomy" id="2898438"/>
    <lineage>
        <taxon>Bacteria</taxon>
        <taxon>Bacillati</taxon>
        <taxon>Actinomycetota</taxon>
        <taxon>Thermoleophilia</taxon>
        <taxon>Solirubrobacterales</taxon>
        <taxon>Baekduiaceae</taxon>
        <taxon>Svornostia</taxon>
    </lineage>
</organism>
<dbReference type="EMBL" id="CP088295">
    <property type="protein sequence ID" value="UUY04544.1"/>
    <property type="molecule type" value="Genomic_DNA"/>
</dbReference>
<evidence type="ECO:0000313" key="1">
    <source>
        <dbReference type="EMBL" id="UUY04544.1"/>
    </source>
</evidence>
<reference evidence="2" key="1">
    <citation type="submission" date="2021-11" db="EMBL/GenBank/DDBJ databases">
        <title>Cultivation dependent microbiological survey of springs from the worlds oldest radium mine currently devoted to the extraction of radon-saturated water.</title>
        <authorList>
            <person name="Kapinusova G."/>
            <person name="Smrhova T."/>
            <person name="Strejcek M."/>
            <person name="Suman J."/>
            <person name="Jani K."/>
            <person name="Pajer P."/>
            <person name="Uhlik O."/>
        </authorList>
    </citation>
    <scope>NUCLEOTIDE SEQUENCE [LARGE SCALE GENOMIC DNA]</scope>
    <source>
        <strain evidence="2">J379</strain>
    </source>
</reference>
<accession>A0ABY5PIN7</accession>